<dbReference type="PANTHER" id="PTHR19446">
    <property type="entry name" value="REVERSE TRANSCRIPTASES"/>
    <property type="match status" value="1"/>
</dbReference>
<evidence type="ECO:0000313" key="2">
    <source>
        <dbReference type="Proteomes" id="UP000015105"/>
    </source>
</evidence>
<reference evidence="1" key="3">
    <citation type="journal article" date="2017" name="Nature">
        <title>Genome sequence of the progenitor of the wheat D genome Aegilops tauschii.</title>
        <authorList>
            <person name="Luo M.C."/>
            <person name="Gu Y.Q."/>
            <person name="Puiu D."/>
            <person name="Wang H."/>
            <person name="Twardziok S.O."/>
            <person name="Deal K.R."/>
            <person name="Huo N."/>
            <person name="Zhu T."/>
            <person name="Wang L."/>
            <person name="Wang Y."/>
            <person name="McGuire P.E."/>
            <person name="Liu S."/>
            <person name="Long H."/>
            <person name="Ramasamy R.K."/>
            <person name="Rodriguez J.C."/>
            <person name="Van S.L."/>
            <person name="Yuan L."/>
            <person name="Wang Z."/>
            <person name="Xia Z."/>
            <person name="Xiao L."/>
            <person name="Anderson O.D."/>
            <person name="Ouyang S."/>
            <person name="Liang Y."/>
            <person name="Zimin A.V."/>
            <person name="Pertea G."/>
            <person name="Qi P."/>
            <person name="Bennetzen J.L."/>
            <person name="Dai X."/>
            <person name="Dawson M.W."/>
            <person name="Muller H.G."/>
            <person name="Kugler K."/>
            <person name="Rivarola-Duarte L."/>
            <person name="Spannagl M."/>
            <person name="Mayer K.F.X."/>
            <person name="Lu F.H."/>
            <person name="Bevan M.W."/>
            <person name="Leroy P."/>
            <person name="Li P."/>
            <person name="You F.M."/>
            <person name="Sun Q."/>
            <person name="Liu Z."/>
            <person name="Lyons E."/>
            <person name="Wicker T."/>
            <person name="Salzberg S.L."/>
            <person name="Devos K.M."/>
            <person name="Dvorak J."/>
        </authorList>
    </citation>
    <scope>NUCLEOTIDE SEQUENCE [LARGE SCALE GENOMIC DNA]</scope>
    <source>
        <strain evidence="1">cv. AL8/78</strain>
    </source>
</reference>
<dbReference type="AlphaFoldDB" id="A0A453LRL5"/>
<organism evidence="1 2">
    <name type="scientific">Aegilops tauschii subsp. strangulata</name>
    <name type="common">Goatgrass</name>
    <dbReference type="NCBI Taxonomy" id="200361"/>
    <lineage>
        <taxon>Eukaryota</taxon>
        <taxon>Viridiplantae</taxon>
        <taxon>Streptophyta</taxon>
        <taxon>Embryophyta</taxon>
        <taxon>Tracheophyta</taxon>
        <taxon>Spermatophyta</taxon>
        <taxon>Magnoliopsida</taxon>
        <taxon>Liliopsida</taxon>
        <taxon>Poales</taxon>
        <taxon>Poaceae</taxon>
        <taxon>BOP clade</taxon>
        <taxon>Pooideae</taxon>
        <taxon>Triticodae</taxon>
        <taxon>Triticeae</taxon>
        <taxon>Triticinae</taxon>
        <taxon>Aegilops</taxon>
    </lineage>
</organism>
<reference evidence="2" key="2">
    <citation type="journal article" date="2017" name="Nat. Plants">
        <title>The Aegilops tauschii genome reveals multiple impacts of transposons.</title>
        <authorList>
            <person name="Zhao G."/>
            <person name="Zou C."/>
            <person name="Li K."/>
            <person name="Wang K."/>
            <person name="Li T."/>
            <person name="Gao L."/>
            <person name="Zhang X."/>
            <person name="Wang H."/>
            <person name="Yang Z."/>
            <person name="Liu X."/>
            <person name="Jiang W."/>
            <person name="Mao L."/>
            <person name="Kong X."/>
            <person name="Jiao Y."/>
            <person name="Jia J."/>
        </authorList>
    </citation>
    <scope>NUCLEOTIDE SEQUENCE [LARGE SCALE GENOMIC DNA]</scope>
    <source>
        <strain evidence="2">cv. AL8/78</strain>
    </source>
</reference>
<reference evidence="1" key="5">
    <citation type="journal article" date="2021" name="G3 (Bethesda)">
        <title>Aegilops tauschii genome assembly Aet v5.0 features greater sequence contiguity and improved annotation.</title>
        <authorList>
            <person name="Wang L."/>
            <person name="Zhu T."/>
            <person name="Rodriguez J.C."/>
            <person name="Deal K.R."/>
            <person name="Dubcovsky J."/>
            <person name="McGuire P.E."/>
            <person name="Lux T."/>
            <person name="Spannagl M."/>
            <person name="Mayer K.F.X."/>
            <person name="Baldrich P."/>
            <person name="Meyers B.C."/>
            <person name="Huo N."/>
            <person name="Gu Y.Q."/>
            <person name="Zhou H."/>
            <person name="Devos K.M."/>
            <person name="Bennetzen J.L."/>
            <person name="Unver T."/>
            <person name="Budak H."/>
            <person name="Gulick P.J."/>
            <person name="Galiba G."/>
            <person name="Kalapos B."/>
            <person name="Nelson D.R."/>
            <person name="Li P."/>
            <person name="You F.M."/>
            <person name="Luo M.C."/>
            <person name="Dvorak J."/>
        </authorList>
    </citation>
    <scope>NUCLEOTIDE SEQUENCE [LARGE SCALE GENOMIC DNA]</scope>
    <source>
        <strain evidence="1">cv. AL8/78</strain>
    </source>
</reference>
<dbReference type="EnsemblPlants" id="AET5Gv20884900.1">
    <property type="protein sequence ID" value="AET5Gv20884900.1"/>
    <property type="gene ID" value="AET5Gv20884900"/>
</dbReference>
<keyword evidence="2" id="KW-1185">Reference proteome</keyword>
<dbReference type="Gramene" id="AET5Gv20884900.1">
    <property type="protein sequence ID" value="AET5Gv20884900.1"/>
    <property type="gene ID" value="AET5Gv20884900"/>
</dbReference>
<dbReference type="Proteomes" id="UP000015105">
    <property type="component" value="Chromosome 5D"/>
</dbReference>
<evidence type="ECO:0000313" key="1">
    <source>
        <dbReference type="EnsemblPlants" id="AET5Gv20884900.1"/>
    </source>
</evidence>
<reference evidence="2" key="1">
    <citation type="journal article" date="2014" name="Science">
        <title>Ancient hybridizations among the ancestral genomes of bread wheat.</title>
        <authorList>
            <consortium name="International Wheat Genome Sequencing Consortium,"/>
            <person name="Marcussen T."/>
            <person name="Sandve S.R."/>
            <person name="Heier L."/>
            <person name="Spannagl M."/>
            <person name="Pfeifer M."/>
            <person name="Jakobsen K.S."/>
            <person name="Wulff B.B."/>
            <person name="Steuernagel B."/>
            <person name="Mayer K.F."/>
            <person name="Olsen O.A."/>
        </authorList>
    </citation>
    <scope>NUCLEOTIDE SEQUENCE [LARGE SCALE GENOMIC DNA]</scope>
    <source>
        <strain evidence="2">cv. AL8/78</strain>
    </source>
</reference>
<reference evidence="1" key="4">
    <citation type="submission" date="2019-03" db="UniProtKB">
        <authorList>
            <consortium name="EnsemblPlants"/>
        </authorList>
    </citation>
    <scope>IDENTIFICATION</scope>
</reference>
<dbReference type="STRING" id="200361.A0A453LRL5"/>
<name>A0A453LRL5_AEGTS</name>
<sequence>ELLQRLGFPSRFRAWVAALLSTSSSRILLNGLPGPPIKHGSGFRQGDPLSPLLFVIAIDPLQKILELATRKRLLRK</sequence>
<protein>
    <submittedName>
        <fullName evidence="1">Uncharacterized protein</fullName>
    </submittedName>
</protein>
<proteinExistence type="predicted"/>
<accession>A0A453LRL5</accession>